<keyword evidence="3" id="KW-0808">Transferase</keyword>
<evidence type="ECO:0000313" key="7">
    <source>
        <dbReference type="Proteomes" id="UP000625574"/>
    </source>
</evidence>
<gene>
    <name evidence="6" type="ORF">JDV76_03145</name>
</gene>
<comment type="caution">
    <text evidence="6">The sequence shown here is derived from an EMBL/GenBank/DDBJ whole genome shotgun (WGS) entry which is preliminary data.</text>
</comment>
<dbReference type="PROSITE" id="PS00606">
    <property type="entry name" value="KS3_1"/>
    <property type="match status" value="1"/>
</dbReference>
<keyword evidence="7" id="KW-1185">Reference proteome</keyword>
<protein>
    <recommendedName>
        <fullName evidence="5">Ketosynthase family 3 (KS3) domain-containing protein</fullName>
    </recommendedName>
</protein>
<accession>A0ABS0VT66</accession>
<dbReference type="InterPro" id="IPR018201">
    <property type="entry name" value="Ketoacyl_synth_AS"/>
</dbReference>
<sequence length="301" mass="33461">MWLTGLVEQTARFPEGSVDPDASFDLLGIDSLMLRRLGVAMEARLGPQQTSQFYEHRTIRELAGKLAADYPEAFGSAPSQPLLGADIRLAQQGHTSAREDIAIIGMAGLFPGARDVDELWDKLLTGQDLVTSVPKERWDNERWYSKRPATPGRTNGKWGGFLEGVAEFAPLFFEISPREAEFLDPQERLFLQTTWHAMEDAALTPRMLRNSAEVDGEHRVGVFVGVTSGQYQLLGMEQWAKGNMVSPTSSYWSVANRVSYFLDLNGPSMTIDSACSSSLVALHEACENIHRGSRWWPSPVQ</sequence>
<feature type="domain" description="Ketosynthase family 3 (KS3)" evidence="5">
    <location>
        <begin position="98"/>
        <end position="301"/>
    </location>
</feature>
<dbReference type="Proteomes" id="UP000625574">
    <property type="component" value="Unassembled WGS sequence"/>
</dbReference>
<organism evidence="6 7">
    <name type="scientific">Corynebacterium marambiense</name>
    <dbReference type="NCBI Taxonomy" id="2765364"/>
    <lineage>
        <taxon>Bacteria</taxon>
        <taxon>Bacillati</taxon>
        <taxon>Actinomycetota</taxon>
        <taxon>Actinomycetes</taxon>
        <taxon>Mycobacteriales</taxon>
        <taxon>Corynebacteriaceae</taxon>
        <taxon>Corynebacterium</taxon>
    </lineage>
</organism>
<dbReference type="PROSITE" id="PS52004">
    <property type="entry name" value="KS3_2"/>
    <property type="match status" value="1"/>
</dbReference>
<dbReference type="SMART" id="SM00825">
    <property type="entry name" value="PKS_KS"/>
    <property type="match status" value="1"/>
</dbReference>
<dbReference type="CDD" id="cd00833">
    <property type="entry name" value="PKS"/>
    <property type="match status" value="1"/>
</dbReference>
<evidence type="ECO:0000256" key="1">
    <source>
        <dbReference type="ARBA" id="ARBA00022450"/>
    </source>
</evidence>
<dbReference type="SUPFAM" id="SSF47336">
    <property type="entry name" value="ACP-like"/>
    <property type="match status" value="1"/>
</dbReference>
<dbReference type="PANTHER" id="PTHR43775:SF37">
    <property type="entry name" value="SI:DKEY-61P9.11"/>
    <property type="match status" value="1"/>
</dbReference>
<dbReference type="InterPro" id="IPR020841">
    <property type="entry name" value="PKS_Beta-ketoAc_synthase_dom"/>
</dbReference>
<evidence type="ECO:0000259" key="5">
    <source>
        <dbReference type="PROSITE" id="PS52004"/>
    </source>
</evidence>
<keyword evidence="2" id="KW-0597">Phosphoprotein</keyword>
<dbReference type="InterPro" id="IPR036736">
    <property type="entry name" value="ACP-like_sf"/>
</dbReference>
<name>A0ABS0VT66_9CORY</name>
<proteinExistence type="predicted"/>
<dbReference type="InterPro" id="IPR020806">
    <property type="entry name" value="PKS_PP-bd"/>
</dbReference>
<dbReference type="InterPro" id="IPR009081">
    <property type="entry name" value="PP-bd_ACP"/>
</dbReference>
<dbReference type="EMBL" id="JAEIOT010000005">
    <property type="protein sequence ID" value="MBI8999969.1"/>
    <property type="molecule type" value="Genomic_DNA"/>
</dbReference>
<keyword evidence="4" id="KW-0511">Multifunctional enzyme</keyword>
<dbReference type="PANTHER" id="PTHR43775">
    <property type="entry name" value="FATTY ACID SYNTHASE"/>
    <property type="match status" value="1"/>
</dbReference>
<dbReference type="InterPro" id="IPR014030">
    <property type="entry name" value="Ketoacyl_synth_N"/>
</dbReference>
<keyword evidence="1" id="KW-0596">Phosphopantetheine</keyword>
<dbReference type="InterPro" id="IPR050091">
    <property type="entry name" value="PKS_NRPS_Biosynth_Enz"/>
</dbReference>
<dbReference type="Pfam" id="PF00109">
    <property type="entry name" value="ketoacyl-synt"/>
    <property type="match status" value="1"/>
</dbReference>
<evidence type="ECO:0000313" key="6">
    <source>
        <dbReference type="EMBL" id="MBI8999969.1"/>
    </source>
</evidence>
<dbReference type="SMART" id="SM00823">
    <property type="entry name" value="PKS_PP"/>
    <property type="match status" value="1"/>
</dbReference>
<evidence type="ECO:0000256" key="3">
    <source>
        <dbReference type="ARBA" id="ARBA00022679"/>
    </source>
</evidence>
<evidence type="ECO:0000256" key="4">
    <source>
        <dbReference type="ARBA" id="ARBA00023268"/>
    </source>
</evidence>
<evidence type="ECO:0000256" key="2">
    <source>
        <dbReference type="ARBA" id="ARBA00022553"/>
    </source>
</evidence>
<dbReference type="Gene3D" id="3.40.47.10">
    <property type="match status" value="1"/>
</dbReference>
<dbReference type="Pfam" id="PF00550">
    <property type="entry name" value="PP-binding"/>
    <property type="match status" value="1"/>
</dbReference>
<dbReference type="Gene3D" id="1.10.1200.10">
    <property type="entry name" value="ACP-like"/>
    <property type="match status" value="1"/>
</dbReference>
<reference evidence="6 7" key="1">
    <citation type="submission" date="2020-12" db="EMBL/GenBank/DDBJ databases">
        <title>Genome public.</title>
        <authorList>
            <person name="Sun Q."/>
        </authorList>
    </citation>
    <scope>NUCLEOTIDE SEQUENCE [LARGE SCALE GENOMIC DNA]</scope>
    <source>
        <strain evidence="6 7">CCM 8864</strain>
    </source>
</reference>
<dbReference type="SUPFAM" id="SSF53901">
    <property type="entry name" value="Thiolase-like"/>
    <property type="match status" value="1"/>
</dbReference>
<dbReference type="InterPro" id="IPR016039">
    <property type="entry name" value="Thiolase-like"/>
</dbReference>